<feature type="domain" description="Solute-binding protein family 5" evidence="3">
    <location>
        <begin position="93"/>
        <end position="512"/>
    </location>
</feature>
<dbReference type="PANTHER" id="PTHR30290:SF62">
    <property type="entry name" value="OLIGOPEPTIDE ABC TRANSPORTER, PERIPLASMIC OLIGOPEPTIDE-BINDING PROTEIN"/>
    <property type="match status" value="1"/>
</dbReference>
<dbReference type="Gene3D" id="3.40.190.10">
    <property type="entry name" value="Periplasmic binding protein-like II"/>
    <property type="match status" value="1"/>
</dbReference>
<dbReference type="STRING" id="366533.SAMN05444339_103237"/>
<reference evidence="5" key="1">
    <citation type="submission" date="2016-11" db="EMBL/GenBank/DDBJ databases">
        <authorList>
            <person name="Varghese N."/>
            <person name="Submissions S."/>
        </authorList>
    </citation>
    <scope>NUCLEOTIDE SEQUENCE [LARGE SCALE GENOMIC DNA]</scope>
    <source>
        <strain evidence="5">DSM 29326</strain>
    </source>
</reference>
<evidence type="ECO:0000256" key="2">
    <source>
        <dbReference type="ARBA" id="ARBA00005695"/>
    </source>
</evidence>
<evidence type="ECO:0000259" key="3">
    <source>
        <dbReference type="Pfam" id="PF00496"/>
    </source>
</evidence>
<dbReference type="InterPro" id="IPR000914">
    <property type="entry name" value="SBP_5_dom"/>
</dbReference>
<gene>
    <name evidence="4" type="ORF">SAMN05444339_103237</name>
</gene>
<protein>
    <submittedName>
        <fullName evidence="4">Peptide/nickel transport system substrate-binding protein</fullName>
    </submittedName>
</protein>
<dbReference type="GO" id="GO:0015833">
    <property type="term" value="P:peptide transport"/>
    <property type="evidence" value="ECO:0007669"/>
    <property type="project" value="TreeGrafter"/>
</dbReference>
<comment type="similarity">
    <text evidence="2">Belongs to the bacterial solute-binding protein 5 family.</text>
</comment>
<dbReference type="Gene3D" id="3.10.105.10">
    <property type="entry name" value="Dipeptide-binding Protein, Domain 3"/>
    <property type="match status" value="1"/>
</dbReference>
<dbReference type="EMBL" id="FQUE01000003">
    <property type="protein sequence ID" value="SHF08858.1"/>
    <property type="molecule type" value="Genomic_DNA"/>
</dbReference>
<dbReference type="Pfam" id="PF00496">
    <property type="entry name" value="SBP_bac_5"/>
    <property type="match status" value="1"/>
</dbReference>
<dbReference type="SUPFAM" id="SSF53850">
    <property type="entry name" value="Periplasmic binding protein-like II"/>
    <property type="match status" value="1"/>
</dbReference>
<dbReference type="GO" id="GO:1904680">
    <property type="term" value="F:peptide transmembrane transporter activity"/>
    <property type="evidence" value="ECO:0007669"/>
    <property type="project" value="TreeGrafter"/>
</dbReference>
<evidence type="ECO:0000256" key="1">
    <source>
        <dbReference type="ARBA" id="ARBA00004418"/>
    </source>
</evidence>
<comment type="subcellular location">
    <subcellularLocation>
        <location evidence="1">Periplasm</location>
    </subcellularLocation>
</comment>
<dbReference type="AlphaFoldDB" id="A0A1M4YT03"/>
<accession>A0A1M4YT03</accession>
<dbReference type="OrthoDB" id="9803988at2"/>
<keyword evidence="5" id="KW-1185">Reference proteome</keyword>
<dbReference type="PANTHER" id="PTHR30290">
    <property type="entry name" value="PERIPLASMIC BINDING COMPONENT OF ABC TRANSPORTER"/>
    <property type="match status" value="1"/>
</dbReference>
<name>A0A1M4YT03_LOKAT</name>
<evidence type="ECO:0000313" key="5">
    <source>
        <dbReference type="Proteomes" id="UP000183987"/>
    </source>
</evidence>
<dbReference type="Proteomes" id="UP000183987">
    <property type="component" value="Unassembled WGS sequence"/>
</dbReference>
<dbReference type="RefSeq" id="WP_072856902.1">
    <property type="nucleotide sequence ID" value="NZ_FQUE01000003.1"/>
</dbReference>
<proteinExistence type="inferred from homology"/>
<dbReference type="InterPro" id="IPR039424">
    <property type="entry name" value="SBP_5"/>
</dbReference>
<sequence length="627" mass="69183">MITRRDTLAGLLGAVAVPHIGRAEIPSSVSNVASAAVPGLPDVPRMLDLPAMGRRTGRRGGTLRMLISGQRDVRLIPIYSYARLMAYGPELKLEPDILAGVEQEGERQFTLHLRPGHRWSDGSPFTAEDFRYTFEDVISNTDLYKSGLPPELMAGDTPVDFAVIDDLTVRYTFASPVPAFLSKLAAPLPTVLFMPSAYLKQFHTSYTDGAALTRLAEEQKVDDWKRLHMKMSRSIRPENPDLPTLEAWMPRTAPPAEQFVFDRNPYFHRVDQAGTQLPYVDRITLNVASSEIILAKTATGESDLQMAGLDFIDYTLLRRAEKAHDLNVALWRKSQGSAVALYPNLNCADTVWRNLFRDVRMRRALSVAIDREEINKALFFGLGTESADTVIPESPLFRPEYATAWAQHDPDLANTLLDELGLTDRGGGNIRLLPDGRQAGIVVETAGESTLETDVLALVRDHFRAVGLALYIRSSQRDVFRSRALAGLVQVSVWAGLDNGVPDADTFPGELAPTTGDQLQWPLWGSWYAAGGAAGEAPDLPVAQQMLDLLVKWQNSVDPEDRTTVWHEMLALKADQVFSIGTVNGALQPVVRNARLVNVPDKALYGFEPTSFLGAYLPDTFFLDEGA</sequence>
<organism evidence="4 5">
    <name type="scientific">Loktanella atrilutea</name>
    <dbReference type="NCBI Taxonomy" id="366533"/>
    <lineage>
        <taxon>Bacteria</taxon>
        <taxon>Pseudomonadati</taxon>
        <taxon>Pseudomonadota</taxon>
        <taxon>Alphaproteobacteria</taxon>
        <taxon>Rhodobacterales</taxon>
        <taxon>Roseobacteraceae</taxon>
        <taxon>Loktanella</taxon>
    </lineage>
</organism>
<evidence type="ECO:0000313" key="4">
    <source>
        <dbReference type="EMBL" id="SHF08858.1"/>
    </source>
</evidence>
<dbReference type="CDD" id="cd08500">
    <property type="entry name" value="PBP2_NikA_DppA_OppA_like_4"/>
    <property type="match status" value="1"/>
</dbReference>